<sequence>MRSERKHIAVVLQNVKLPFIFEEAEALGLELTFFYNSEDPAPGGLPGVIKCVPIPIFSDASAAFQIMKAEHEQRRFDGIVTLSEPSLNFVAHVAQSLGLRFLSPETVENCRDKRSIRRTLDSNGLNTPGYIYHDGTRELDLGSLSFPLVVKPTNGFSSQGIIRVDDRDSLLEAVKNVQDINERELSRIARDKPGIIIEEFIDGPEYVAETLSINGAVFVLSIGDKGDCKGPYFEEGIYIAPARIGDQQRQRISQEVIAAVKAMGITDGPAHTELRVNADGKPYVIETAPRVGGQGISHYIVKETTGVNLLKLVFLNALGELRESDLPNPVVPSKTAGNYIIPVRGSGVFQKIDCERNILDDASVNRVMQFFERGKLVRPYPHFSGYPGFILTSHDNHQQCEDFYKALDENLVIEYD</sequence>
<accession>A0ABY1ZHY4</accession>
<feature type="domain" description="ATP-grasp" evidence="5">
    <location>
        <begin position="117"/>
        <end position="318"/>
    </location>
</feature>
<dbReference type="SUPFAM" id="SSF56059">
    <property type="entry name" value="Glutathione synthetase ATP-binding domain-like"/>
    <property type="match status" value="1"/>
</dbReference>
<dbReference type="PANTHER" id="PTHR43585:SF2">
    <property type="entry name" value="ATP-GRASP ENZYME FSQD"/>
    <property type="match status" value="1"/>
</dbReference>
<evidence type="ECO:0000256" key="4">
    <source>
        <dbReference type="PROSITE-ProRule" id="PRU00409"/>
    </source>
</evidence>
<name>A0ABY1ZHY4_9GAMM</name>
<dbReference type="RefSeq" id="WP_131483602.1">
    <property type="nucleotide sequence ID" value="NZ_SJDL01000041.1"/>
</dbReference>
<reference evidence="6 7" key="1">
    <citation type="submission" date="2019-02" db="EMBL/GenBank/DDBJ databases">
        <title>Marinobacter halodurans sp. nov., a marine bacterium isolated from sea tidal flat.</title>
        <authorList>
            <person name="Yoo Y."/>
            <person name="Lee D.W."/>
            <person name="Kim B.S."/>
            <person name="Kim J.-J."/>
        </authorList>
    </citation>
    <scope>NUCLEOTIDE SEQUENCE [LARGE SCALE GENOMIC DNA]</scope>
    <source>
        <strain evidence="6 7">YJ-S3-2</strain>
    </source>
</reference>
<evidence type="ECO:0000259" key="5">
    <source>
        <dbReference type="PROSITE" id="PS50975"/>
    </source>
</evidence>
<keyword evidence="3 4" id="KW-0067">ATP-binding</keyword>
<dbReference type="InterPro" id="IPR041472">
    <property type="entry name" value="BL00235/CARNS1_N"/>
</dbReference>
<evidence type="ECO:0000256" key="1">
    <source>
        <dbReference type="ARBA" id="ARBA00022598"/>
    </source>
</evidence>
<organism evidence="6 7">
    <name type="scientific">Marinobacter halodurans</name>
    <dbReference type="NCBI Taxonomy" id="2528979"/>
    <lineage>
        <taxon>Bacteria</taxon>
        <taxon>Pseudomonadati</taxon>
        <taxon>Pseudomonadota</taxon>
        <taxon>Gammaproteobacteria</taxon>
        <taxon>Pseudomonadales</taxon>
        <taxon>Marinobacteraceae</taxon>
        <taxon>Marinobacter</taxon>
    </lineage>
</organism>
<evidence type="ECO:0000256" key="2">
    <source>
        <dbReference type="ARBA" id="ARBA00022741"/>
    </source>
</evidence>
<dbReference type="PROSITE" id="PS50975">
    <property type="entry name" value="ATP_GRASP"/>
    <property type="match status" value="1"/>
</dbReference>
<keyword evidence="7" id="KW-1185">Reference proteome</keyword>
<dbReference type="PANTHER" id="PTHR43585">
    <property type="entry name" value="FUMIPYRROLE BIOSYNTHESIS PROTEIN C"/>
    <property type="match status" value="1"/>
</dbReference>
<keyword evidence="2 4" id="KW-0547">Nucleotide-binding</keyword>
<dbReference type="InterPro" id="IPR052032">
    <property type="entry name" value="ATP-dep_AA_Ligase"/>
</dbReference>
<protein>
    <submittedName>
        <fullName evidence="6">ATP-grasp domain-containing protein</fullName>
    </submittedName>
</protein>
<dbReference type="Pfam" id="PF18130">
    <property type="entry name" value="ATPgrasp_N"/>
    <property type="match status" value="1"/>
</dbReference>
<dbReference type="Pfam" id="PF13535">
    <property type="entry name" value="ATP-grasp_4"/>
    <property type="match status" value="1"/>
</dbReference>
<dbReference type="EMBL" id="SJDL01000041">
    <property type="protein sequence ID" value="TBW49360.1"/>
    <property type="molecule type" value="Genomic_DNA"/>
</dbReference>
<evidence type="ECO:0000313" key="6">
    <source>
        <dbReference type="EMBL" id="TBW49360.1"/>
    </source>
</evidence>
<dbReference type="Gene3D" id="3.30.470.20">
    <property type="entry name" value="ATP-grasp fold, B domain"/>
    <property type="match status" value="1"/>
</dbReference>
<comment type="caution">
    <text evidence="6">The sequence shown here is derived from an EMBL/GenBank/DDBJ whole genome shotgun (WGS) entry which is preliminary data.</text>
</comment>
<dbReference type="Gene3D" id="3.40.50.20">
    <property type="match status" value="1"/>
</dbReference>
<gene>
    <name evidence="6" type="ORF">EZI54_19730</name>
</gene>
<dbReference type="InterPro" id="IPR011761">
    <property type="entry name" value="ATP-grasp"/>
</dbReference>
<dbReference type="Proteomes" id="UP000313645">
    <property type="component" value="Unassembled WGS sequence"/>
</dbReference>
<evidence type="ECO:0000256" key="3">
    <source>
        <dbReference type="ARBA" id="ARBA00022840"/>
    </source>
</evidence>
<evidence type="ECO:0000313" key="7">
    <source>
        <dbReference type="Proteomes" id="UP000313645"/>
    </source>
</evidence>
<proteinExistence type="predicted"/>
<keyword evidence="1" id="KW-0436">Ligase</keyword>